<evidence type="ECO:0000313" key="7">
    <source>
        <dbReference type="Proteomes" id="UP000193228"/>
    </source>
</evidence>
<dbReference type="PROSITE" id="PS50931">
    <property type="entry name" value="HTH_LYSR"/>
    <property type="match status" value="1"/>
</dbReference>
<evidence type="ECO:0000256" key="2">
    <source>
        <dbReference type="ARBA" id="ARBA00023015"/>
    </source>
</evidence>
<dbReference type="Pfam" id="PF00126">
    <property type="entry name" value="HTH_1"/>
    <property type="match status" value="1"/>
</dbReference>
<dbReference type="Gene3D" id="3.40.190.290">
    <property type="match status" value="1"/>
</dbReference>
<sequence>MKWSDADRDGPRSSHAVDCISQPQLDKRPLNDNRTNYYGGMDLLKAMTVFVRVVETGSLTAAAMACELSPTMVGNHLQALETRLGARLIHRTTRRQKISAFGQAYYERCVEILGLIDDSERLALDHLATPRGRLRVTAPVVFSNECLIPVIADYCERYPEVELDIVVSDALSDLIDDGFEAAVRIGALGNPDLVARRLRPYRLVLCASRAYLAAHGMPSSPEALRSHQCLTYAYPPRSEWHAAQPEWILQGPEGRISVPVDGRLKIDNSEALRRAALRGLGIVMLPAILVAGDLRAKRLIEVLPKFAAPERPLNLLYLRERQISPKLRSFIEFMVERFGGDASTHDGD</sequence>
<protein>
    <submittedName>
        <fullName evidence="6">Transcriptional regulator, LysR family</fullName>
    </submittedName>
</protein>
<dbReference type="InterPro" id="IPR036390">
    <property type="entry name" value="WH_DNA-bd_sf"/>
</dbReference>
<dbReference type="Pfam" id="PF03466">
    <property type="entry name" value="LysR_substrate"/>
    <property type="match status" value="1"/>
</dbReference>
<dbReference type="InterPro" id="IPR036388">
    <property type="entry name" value="WH-like_DNA-bd_sf"/>
</dbReference>
<proteinExistence type="inferred from homology"/>
<dbReference type="Proteomes" id="UP000193228">
    <property type="component" value="Unassembled WGS sequence"/>
</dbReference>
<dbReference type="PANTHER" id="PTHR30537:SF5">
    <property type="entry name" value="HTH-TYPE TRANSCRIPTIONAL ACTIVATOR TTDR-RELATED"/>
    <property type="match status" value="1"/>
</dbReference>
<dbReference type="GO" id="GO:0006351">
    <property type="term" value="P:DNA-templated transcription"/>
    <property type="evidence" value="ECO:0007669"/>
    <property type="project" value="TreeGrafter"/>
</dbReference>
<keyword evidence="2" id="KW-0805">Transcription regulation</keyword>
<gene>
    <name evidence="6" type="ORF">SAMN06265784_10731</name>
</gene>
<evidence type="ECO:0000313" key="6">
    <source>
        <dbReference type="EMBL" id="SMG54903.1"/>
    </source>
</evidence>
<organism evidence="6 7">
    <name type="scientific">Paraburkholderia susongensis</name>
    <dbReference type="NCBI Taxonomy" id="1515439"/>
    <lineage>
        <taxon>Bacteria</taxon>
        <taxon>Pseudomonadati</taxon>
        <taxon>Pseudomonadota</taxon>
        <taxon>Betaproteobacteria</taxon>
        <taxon>Burkholderiales</taxon>
        <taxon>Burkholderiaceae</taxon>
        <taxon>Paraburkholderia</taxon>
    </lineage>
</organism>
<feature type="domain" description="HTH lysR-type" evidence="5">
    <location>
        <begin position="42"/>
        <end position="99"/>
    </location>
</feature>
<dbReference type="SUPFAM" id="SSF53850">
    <property type="entry name" value="Periplasmic binding protein-like II"/>
    <property type="match status" value="1"/>
</dbReference>
<accession>A0A1X7LNH9</accession>
<keyword evidence="3" id="KW-0238">DNA-binding</keyword>
<dbReference type="InterPro" id="IPR005119">
    <property type="entry name" value="LysR_subst-bd"/>
</dbReference>
<dbReference type="FunFam" id="3.40.190.290:FF:000001">
    <property type="entry name" value="Transcriptional regulator, LysR family"/>
    <property type="match status" value="1"/>
</dbReference>
<keyword evidence="7" id="KW-1185">Reference proteome</keyword>
<dbReference type="InterPro" id="IPR058163">
    <property type="entry name" value="LysR-type_TF_proteobact-type"/>
</dbReference>
<dbReference type="InterPro" id="IPR000847">
    <property type="entry name" value="LysR_HTH_N"/>
</dbReference>
<name>A0A1X7LNH9_9BURK</name>
<dbReference type="GO" id="GO:0003700">
    <property type="term" value="F:DNA-binding transcription factor activity"/>
    <property type="evidence" value="ECO:0007669"/>
    <property type="project" value="InterPro"/>
</dbReference>
<evidence type="ECO:0000256" key="4">
    <source>
        <dbReference type="ARBA" id="ARBA00023163"/>
    </source>
</evidence>
<evidence type="ECO:0000259" key="5">
    <source>
        <dbReference type="PROSITE" id="PS50931"/>
    </source>
</evidence>
<dbReference type="PANTHER" id="PTHR30537">
    <property type="entry name" value="HTH-TYPE TRANSCRIPTIONAL REGULATOR"/>
    <property type="match status" value="1"/>
</dbReference>
<dbReference type="SUPFAM" id="SSF46785">
    <property type="entry name" value="Winged helix' DNA-binding domain"/>
    <property type="match status" value="1"/>
</dbReference>
<keyword evidence="4" id="KW-0804">Transcription</keyword>
<dbReference type="Gene3D" id="1.10.10.10">
    <property type="entry name" value="Winged helix-like DNA-binding domain superfamily/Winged helix DNA-binding domain"/>
    <property type="match status" value="1"/>
</dbReference>
<dbReference type="AlphaFoldDB" id="A0A1X7LNH9"/>
<dbReference type="GO" id="GO:0043565">
    <property type="term" value="F:sequence-specific DNA binding"/>
    <property type="evidence" value="ECO:0007669"/>
    <property type="project" value="TreeGrafter"/>
</dbReference>
<reference evidence="7" key="1">
    <citation type="submission" date="2017-04" db="EMBL/GenBank/DDBJ databases">
        <authorList>
            <person name="Varghese N."/>
            <person name="Submissions S."/>
        </authorList>
    </citation>
    <scope>NUCLEOTIDE SEQUENCE [LARGE SCALE GENOMIC DNA]</scope>
    <source>
        <strain evidence="7">LMG 29540</strain>
    </source>
</reference>
<dbReference type="STRING" id="1515439.SAMN06265784_10731"/>
<evidence type="ECO:0000256" key="3">
    <source>
        <dbReference type="ARBA" id="ARBA00023125"/>
    </source>
</evidence>
<dbReference type="EMBL" id="FXAT01000007">
    <property type="protein sequence ID" value="SMG54903.1"/>
    <property type="molecule type" value="Genomic_DNA"/>
</dbReference>
<evidence type="ECO:0000256" key="1">
    <source>
        <dbReference type="ARBA" id="ARBA00009437"/>
    </source>
</evidence>
<comment type="similarity">
    <text evidence="1">Belongs to the LysR transcriptional regulatory family.</text>
</comment>